<dbReference type="InterPro" id="IPR029001">
    <property type="entry name" value="ITPase-like_fam"/>
</dbReference>
<dbReference type="OrthoDB" id="4968544at2759"/>
<gene>
    <name evidence="2" type="ORF">SBAD_LOCUS6209</name>
</gene>
<keyword evidence="3" id="KW-1185">Reference proteome</keyword>
<feature type="region of interest" description="Disordered" evidence="1">
    <location>
        <begin position="1"/>
        <end position="54"/>
    </location>
</feature>
<evidence type="ECO:0000256" key="1">
    <source>
        <dbReference type="SAM" id="MobiDB-lite"/>
    </source>
</evidence>
<dbReference type="SUPFAM" id="SSF52972">
    <property type="entry name" value="ITPase-like"/>
    <property type="match status" value="1"/>
</dbReference>
<dbReference type="WBParaSite" id="SBAD_0000645201-mRNA-1">
    <property type="protein sequence ID" value="SBAD_0000645201-mRNA-1"/>
    <property type="gene ID" value="SBAD_0000645201"/>
</dbReference>
<accession>A0A183IRG2</accession>
<sequence>MMSEVTSERPSAASDAARPVPPFEESPEPAAADSTVPPVPSMSPAAAVTSAPPLSSVNPFSIKAASSSMAASDYAMKQPTDVHKMPFFPPDRPELSQPVMTPVVNPYDVAPNMNSVPAAAQQSDVNIAFDGSYSSDPSSMFHTKQHHDSSNNVWSWIKGSVAGSEFLSKVAEKAKDSVGKVITTLDPQMKGYMAQDGAVDVMAAVTDAGIYNALKTGLSFGLPYSSVIMAPAANPTDFPALSFTFESALKTAGSRLAATRQLSMFPPSMLAVSLEEVLLEVTKDSWFHFDCLYLEDQERNIHLYTISQSIPVPTNIVSLIKEHSGSFDPNEASNLSFDRALLQLGYSSDEWFEKWHGLSQRDIVRNAAIVLGRMYSARTAQY</sequence>
<evidence type="ECO:0000313" key="2">
    <source>
        <dbReference type="EMBL" id="VDP09514.1"/>
    </source>
</evidence>
<dbReference type="AlphaFoldDB" id="A0A183IRG2"/>
<dbReference type="Proteomes" id="UP000270296">
    <property type="component" value="Unassembled WGS sequence"/>
</dbReference>
<evidence type="ECO:0000313" key="3">
    <source>
        <dbReference type="Proteomes" id="UP000270296"/>
    </source>
</evidence>
<dbReference type="PANTHER" id="PTHR23276:SF2">
    <property type="entry name" value="PROTEIN PRRC1"/>
    <property type="match status" value="1"/>
</dbReference>
<dbReference type="InterPro" id="IPR026534">
    <property type="entry name" value="PRRC1"/>
</dbReference>
<dbReference type="EMBL" id="UZAM01009570">
    <property type="protein sequence ID" value="VDP09514.1"/>
    <property type="molecule type" value="Genomic_DNA"/>
</dbReference>
<organism evidence="4">
    <name type="scientific">Soboliphyme baturini</name>
    <dbReference type="NCBI Taxonomy" id="241478"/>
    <lineage>
        <taxon>Eukaryota</taxon>
        <taxon>Metazoa</taxon>
        <taxon>Ecdysozoa</taxon>
        <taxon>Nematoda</taxon>
        <taxon>Enoplea</taxon>
        <taxon>Dorylaimia</taxon>
        <taxon>Dioctophymatida</taxon>
        <taxon>Dioctophymatoidea</taxon>
        <taxon>Soboliphymatidae</taxon>
        <taxon>Soboliphyme</taxon>
    </lineage>
</organism>
<evidence type="ECO:0000313" key="4">
    <source>
        <dbReference type="WBParaSite" id="SBAD_0000645201-mRNA-1"/>
    </source>
</evidence>
<dbReference type="GO" id="GO:0034237">
    <property type="term" value="F:protein kinase A regulatory subunit binding"/>
    <property type="evidence" value="ECO:0007669"/>
    <property type="project" value="TreeGrafter"/>
</dbReference>
<dbReference type="GO" id="GO:0005737">
    <property type="term" value="C:cytoplasm"/>
    <property type="evidence" value="ECO:0007669"/>
    <property type="project" value="TreeGrafter"/>
</dbReference>
<dbReference type="PANTHER" id="PTHR23276">
    <property type="entry name" value="PROTEIN PRRC1"/>
    <property type="match status" value="1"/>
</dbReference>
<protein>
    <submittedName>
        <fullName evidence="4">Protein PRRC1</fullName>
    </submittedName>
</protein>
<feature type="compositionally biased region" description="Low complexity" evidence="1">
    <location>
        <begin position="28"/>
        <end position="54"/>
    </location>
</feature>
<reference evidence="4" key="1">
    <citation type="submission" date="2016-06" db="UniProtKB">
        <authorList>
            <consortium name="WormBaseParasite"/>
        </authorList>
    </citation>
    <scope>IDENTIFICATION</scope>
</reference>
<proteinExistence type="predicted"/>
<name>A0A183IRG2_9BILA</name>
<reference evidence="2 3" key="2">
    <citation type="submission" date="2018-11" db="EMBL/GenBank/DDBJ databases">
        <authorList>
            <consortium name="Pathogen Informatics"/>
        </authorList>
    </citation>
    <scope>NUCLEOTIDE SEQUENCE [LARGE SCALE GENOMIC DNA]</scope>
</reference>